<dbReference type="Proteomes" id="UP001188597">
    <property type="component" value="Unassembled WGS sequence"/>
</dbReference>
<reference evidence="2" key="1">
    <citation type="submission" date="2022-12" db="EMBL/GenBank/DDBJ databases">
        <title>Draft genome assemblies for two species of Escallonia (Escalloniales).</title>
        <authorList>
            <person name="Chanderbali A."/>
            <person name="Dervinis C."/>
            <person name="Anghel I."/>
            <person name="Soltis D."/>
            <person name="Soltis P."/>
            <person name="Zapata F."/>
        </authorList>
    </citation>
    <scope>NUCLEOTIDE SEQUENCE</scope>
    <source>
        <strain evidence="2">UCBG64.0493</strain>
        <tissue evidence="2">Leaf</tissue>
    </source>
</reference>
<evidence type="ECO:0000256" key="1">
    <source>
        <dbReference type="SAM" id="MobiDB-lite"/>
    </source>
</evidence>
<feature type="region of interest" description="Disordered" evidence="1">
    <location>
        <begin position="62"/>
        <end position="99"/>
    </location>
</feature>
<organism evidence="2 3">
    <name type="scientific">Escallonia herrerae</name>
    <dbReference type="NCBI Taxonomy" id="1293975"/>
    <lineage>
        <taxon>Eukaryota</taxon>
        <taxon>Viridiplantae</taxon>
        <taxon>Streptophyta</taxon>
        <taxon>Embryophyta</taxon>
        <taxon>Tracheophyta</taxon>
        <taxon>Spermatophyta</taxon>
        <taxon>Magnoliopsida</taxon>
        <taxon>eudicotyledons</taxon>
        <taxon>Gunneridae</taxon>
        <taxon>Pentapetalae</taxon>
        <taxon>asterids</taxon>
        <taxon>campanulids</taxon>
        <taxon>Escalloniales</taxon>
        <taxon>Escalloniaceae</taxon>
        <taxon>Escallonia</taxon>
    </lineage>
</organism>
<dbReference type="EMBL" id="JAVXUP010001248">
    <property type="protein sequence ID" value="KAK3014075.1"/>
    <property type="molecule type" value="Genomic_DNA"/>
</dbReference>
<feature type="compositionally biased region" description="Polar residues" evidence="1">
    <location>
        <begin position="70"/>
        <end position="85"/>
    </location>
</feature>
<accession>A0AA88VYY5</accession>
<comment type="caution">
    <text evidence="2">The sequence shown here is derived from an EMBL/GenBank/DDBJ whole genome shotgun (WGS) entry which is preliminary data.</text>
</comment>
<sequence>MPLASSRCIRTTLVSRGFKLKNNDELSYESTIKEVISRDKLEKLNGVTTKAKNLELEVPAPSSPLHCGLSQHQSNPPSSKASNTHQRSHLYRTPESTSSQETLDSHLTLLITLAELKHHASSSSITEIVRSIKLLQIILRRSIWHYLKVFSI</sequence>
<protein>
    <submittedName>
        <fullName evidence="2">Uncharacterized protein</fullName>
    </submittedName>
</protein>
<gene>
    <name evidence="2" type="ORF">RJ639_010329</name>
</gene>
<proteinExistence type="predicted"/>
<keyword evidence="3" id="KW-1185">Reference proteome</keyword>
<evidence type="ECO:0000313" key="3">
    <source>
        <dbReference type="Proteomes" id="UP001188597"/>
    </source>
</evidence>
<name>A0AA88VYY5_9ASTE</name>
<evidence type="ECO:0000313" key="2">
    <source>
        <dbReference type="EMBL" id="KAK3014075.1"/>
    </source>
</evidence>
<dbReference type="AlphaFoldDB" id="A0AA88VYY5"/>